<dbReference type="InterPro" id="IPR002401">
    <property type="entry name" value="Cyt_P450_E_grp-I"/>
</dbReference>
<evidence type="ECO:0000256" key="4">
    <source>
        <dbReference type="ARBA" id="ARBA00023004"/>
    </source>
</evidence>
<dbReference type="GO" id="GO:0006629">
    <property type="term" value="P:lipid metabolic process"/>
    <property type="evidence" value="ECO:0007669"/>
    <property type="project" value="UniProtKB-ARBA"/>
</dbReference>
<dbReference type="KEGG" id="nnu:104599997"/>
<evidence type="ECO:0000256" key="2">
    <source>
        <dbReference type="ARBA" id="ARBA00022723"/>
    </source>
</evidence>
<dbReference type="SUPFAM" id="SSF48264">
    <property type="entry name" value="Cytochrome P450"/>
    <property type="match status" value="1"/>
</dbReference>
<dbReference type="CDD" id="cd11064">
    <property type="entry name" value="CYP86A"/>
    <property type="match status" value="1"/>
</dbReference>
<dbReference type="GO" id="GO:0020037">
    <property type="term" value="F:heme binding"/>
    <property type="evidence" value="ECO:0007669"/>
    <property type="project" value="InterPro"/>
</dbReference>
<dbReference type="eggNOG" id="KOG0157">
    <property type="taxonomic scope" value="Eukaryota"/>
</dbReference>
<proteinExistence type="inferred from homology"/>
<evidence type="ECO:0000256" key="3">
    <source>
        <dbReference type="ARBA" id="ARBA00023002"/>
    </source>
</evidence>
<dbReference type="GO" id="GO:0005506">
    <property type="term" value="F:iron ion binding"/>
    <property type="evidence" value="ECO:0007669"/>
    <property type="project" value="InterPro"/>
</dbReference>
<comment type="similarity">
    <text evidence="1 6">Belongs to the cytochrome P450 family.</text>
</comment>
<dbReference type="OrthoDB" id="1470350at2759"/>
<sequence>MTSMAFMGMGYFEMLLLSLAVVCFIYLRRLSRNDSPLPDWPVLGMLPSLLRNIHHVHDWTTKLLEQSRSYTFTFRGPWLAGMDMVWTCDPANVHYIMSTHFSNFPKGPEFKNIFDVLGDGIFNSDSDLWKTQRKVAHGLISRRRFCRFLERTSRKNVEEGLIPVLDHISEQGMIVDLQDVFQRFTFDSTCTLISGIDPGCLSVEFPDVAFSKALDDVEEAIFFRHIVPKSYWKLQRWLGIGEEKKMSRAWKTLDRYIAHCISLKREELNNRTNKNEEEGIDLLTSYMEDDYGSDWLKSDKLLRDTMLNFMIAGRDTTSAALSWFFWLVAKNPSVETKIREELKSNLPAEEAEKWRVFDAGELSGLAYLHGALCEALRLFPPVPFEHKSPVCPDVLPSGHRVDERTKILFSLYGMGRMEGLWGKDCLEFKPERWITERGRIRHEPSYKFLAFNAGPRTCLGKEVAFTQMKVVAAAFIHNYHVEVIEGHPVSPNLSIILHMKHGLMVRVTKRWEH</sequence>
<dbReference type="InterPro" id="IPR001128">
    <property type="entry name" value="Cyt_P450"/>
</dbReference>
<dbReference type="RefSeq" id="XP_010261086.1">
    <property type="nucleotide sequence ID" value="XM_010262784.2"/>
</dbReference>
<name>A0A1U8A7P6_NELNU</name>
<feature type="binding site" description="axial binding residue" evidence="5">
    <location>
        <position position="458"/>
    </location>
    <ligand>
        <name>heme</name>
        <dbReference type="ChEBI" id="CHEBI:30413"/>
    </ligand>
    <ligandPart>
        <name>Fe</name>
        <dbReference type="ChEBI" id="CHEBI:18248"/>
    </ligandPart>
</feature>
<evidence type="ECO:0000313" key="7">
    <source>
        <dbReference type="Proteomes" id="UP000189703"/>
    </source>
</evidence>
<comment type="cofactor">
    <cofactor evidence="5">
        <name>heme</name>
        <dbReference type="ChEBI" id="CHEBI:30413"/>
    </cofactor>
</comment>
<dbReference type="STRING" id="4432.A0A1U8A7P6"/>
<dbReference type="PROSITE" id="PS00086">
    <property type="entry name" value="CYTOCHROME_P450"/>
    <property type="match status" value="1"/>
</dbReference>
<evidence type="ECO:0000256" key="1">
    <source>
        <dbReference type="ARBA" id="ARBA00010617"/>
    </source>
</evidence>
<reference evidence="8" key="1">
    <citation type="submission" date="2025-08" db="UniProtKB">
        <authorList>
            <consortium name="RefSeq"/>
        </authorList>
    </citation>
    <scope>IDENTIFICATION</scope>
</reference>
<gene>
    <name evidence="8" type="primary">LOC104599997</name>
</gene>
<dbReference type="GO" id="GO:0016705">
    <property type="term" value="F:oxidoreductase activity, acting on paired donors, with incorporation or reduction of molecular oxygen"/>
    <property type="evidence" value="ECO:0007669"/>
    <property type="project" value="InterPro"/>
</dbReference>
<dbReference type="FunCoup" id="A0A1U8A7P6">
    <property type="interactions" value="192"/>
</dbReference>
<dbReference type="OMA" id="FWRGRAQ"/>
<dbReference type="GO" id="GO:0004497">
    <property type="term" value="F:monooxygenase activity"/>
    <property type="evidence" value="ECO:0007669"/>
    <property type="project" value="UniProtKB-KW"/>
</dbReference>
<dbReference type="InParanoid" id="A0A1U8A7P6"/>
<organism evidence="7 8">
    <name type="scientific">Nelumbo nucifera</name>
    <name type="common">Sacred lotus</name>
    <dbReference type="NCBI Taxonomy" id="4432"/>
    <lineage>
        <taxon>Eukaryota</taxon>
        <taxon>Viridiplantae</taxon>
        <taxon>Streptophyta</taxon>
        <taxon>Embryophyta</taxon>
        <taxon>Tracheophyta</taxon>
        <taxon>Spermatophyta</taxon>
        <taxon>Magnoliopsida</taxon>
        <taxon>Proteales</taxon>
        <taxon>Nelumbonaceae</taxon>
        <taxon>Nelumbo</taxon>
    </lineage>
</organism>
<dbReference type="Pfam" id="PF00067">
    <property type="entry name" value="p450"/>
    <property type="match status" value="1"/>
</dbReference>
<evidence type="ECO:0000313" key="8">
    <source>
        <dbReference type="RefSeq" id="XP_010261086.1"/>
    </source>
</evidence>
<dbReference type="InterPro" id="IPR036396">
    <property type="entry name" value="Cyt_P450_sf"/>
</dbReference>
<dbReference type="AlphaFoldDB" id="A0A1U8A7P6"/>
<keyword evidence="2 5" id="KW-0479">Metal-binding</keyword>
<keyword evidence="4 5" id="KW-0408">Iron</keyword>
<dbReference type="Gene3D" id="1.10.630.10">
    <property type="entry name" value="Cytochrome P450"/>
    <property type="match status" value="1"/>
</dbReference>
<evidence type="ECO:0000256" key="6">
    <source>
        <dbReference type="RuleBase" id="RU000461"/>
    </source>
</evidence>
<keyword evidence="3 6" id="KW-0560">Oxidoreductase</keyword>
<dbReference type="GeneID" id="104599997"/>
<keyword evidence="6" id="KW-0503">Monooxygenase</keyword>
<evidence type="ECO:0000256" key="5">
    <source>
        <dbReference type="PIRSR" id="PIRSR602401-1"/>
    </source>
</evidence>
<dbReference type="Proteomes" id="UP000189703">
    <property type="component" value="Unplaced"/>
</dbReference>
<dbReference type="PRINTS" id="PR00463">
    <property type="entry name" value="EP450I"/>
</dbReference>
<dbReference type="PRINTS" id="PR00385">
    <property type="entry name" value="P450"/>
</dbReference>
<dbReference type="InterPro" id="IPR017972">
    <property type="entry name" value="Cyt_P450_CS"/>
</dbReference>
<protein>
    <submittedName>
        <fullName evidence="8">Alkane hydroxylase MAH1-like</fullName>
    </submittedName>
</protein>
<keyword evidence="5 6" id="KW-0349">Heme</keyword>
<dbReference type="PANTHER" id="PTHR24296">
    <property type="entry name" value="CYTOCHROME P450"/>
    <property type="match status" value="1"/>
</dbReference>
<accession>A0A1U8A7P6</accession>
<keyword evidence="7" id="KW-1185">Reference proteome</keyword>